<dbReference type="AlphaFoldDB" id="A0A160T8E2"/>
<evidence type="ECO:0000313" key="2">
    <source>
        <dbReference type="EMBL" id="CUS05425.2"/>
    </source>
</evidence>
<dbReference type="EMBL" id="LN890655">
    <property type="protein sequence ID" value="CUS05425.2"/>
    <property type="molecule type" value="Genomic_DNA"/>
</dbReference>
<proteinExistence type="predicted"/>
<sequence>MNYLQNTFVFDFLENGSQLGADPGVNWDALTVVALGLFVFGIGFNYIIHELHRRGLNDGYVWLEVVVGVGVTLAAASFVVGWQIAAVLFVLFAASGLFPAVGDIYRYVRARRAESEGL</sequence>
<protein>
    <submittedName>
        <fullName evidence="2">Uncharacterized protein</fullName>
    </submittedName>
</protein>
<keyword evidence="3" id="KW-1185">Reference proteome</keyword>
<keyword evidence="1" id="KW-0812">Transmembrane</keyword>
<feature type="transmembrane region" description="Helical" evidence="1">
    <location>
        <begin position="29"/>
        <end position="48"/>
    </location>
</feature>
<organism evidence="2 3">
    <name type="scientific">Candidatus Promineifilum breve</name>
    <dbReference type="NCBI Taxonomy" id="1806508"/>
    <lineage>
        <taxon>Bacteria</taxon>
        <taxon>Bacillati</taxon>
        <taxon>Chloroflexota</taxon>
        <taxon>Ardenticatenia</taxon>
        <taxon>Candidatus Promineifilales</taxon>
        <taxon>Candidatus Promineifilaceae</taxon>
        <taxon>Candidatus Promineifilum</taxon>
    </lineage>
</organism>
<reference evidence="2" key="1">
    <citation type="submission" date="2016-01" db="EMBL/GenBank/DDBJ databases">
        <authorList>
            <person name="Mcilroy J.S."/>
            <person name="Karst M S."/>
            <person name="Albertsen M."/>
        </authorList>
    </citation>
    <scope>NUCLEOTIDE SEQUENCE</scope>
    <source>
        <strain evidence="2">Cfx-K</strain>
    </source>
</reference>
<keyword evidence="1" id="KW-1133">Transmembrane helix</keyword>
<name>A0A160T8E2_9CHLR</name>
<dbReference type="KEGG" id="pbf:CFX0092_A3547"/>
<feature type="transmembrane region" description="Helical" evidence="1">
    <location>
        <begin position="60"/>
        <end position="80"/>
    </location>
</feature>
<evidence type="ECO:0000313" key="3">
    <source>
        <dbReference type="Proteomes" id="UP000215027"/>
    </source>
</evidence>
<keyword evidence="1" id="KW-0472">Membrane</keyword>
<gene>
    <name evidence="2" type="ORF">CFX0092_A3547</name>
</gene>
<feature type="transmembrane region" description="Helical" evidence="1">
    <location>
        <begin position="86"/>
        <end position="105"/>
    </location>
</feature>
<evidence type="ECO:0000256" key="1">
    <source>
        <dbReference type="SAM" id="Phobius"/>
    </source>
</evidence>
<dbReference type="RefSeq" id="WP_095044638.1">
    <property type="nucleotide sequence ID" value="NZ_LN890655.1"/>
</dbReference>
<accession>A0A160T8E2</accession>
<dbReference type="Proteomes" id="UP000215027">
    <property type="component" value="Chromosome I"/>
</dbReference>